<reference evidence="1" key="1">
    <citation type="journal article" date="2020" name="Stud. Mycol.">
        <title>101 Dothideomycetes genomes: a test case for predicting lifestyles and emergence of pathogens.</title>
        <authorList>
            <person name="Haridas S."/>
            <person name="Albert R."/>
            <person name="Binder M."/>
            <person name="Bloem J."/>
            <person name="Labutti K."/>
            <person name="Salamov A."/>
            <person name="Andreopoulos B."/>
            <person name="Baker S."/>
            <person name="Barry K."/>
            <person name="Bills G."/>
            <person name="Bluhm B."/>
            <person name="Cannon C."/>
            <person name="Castanera R."/>
            <person name="Culley D."/>
            <person name="Daum C."/>
            <person name="Ezra D."/>
            <person name="Gonzalez J."/>
            <person name="Henrissat B."/>
            <person name="Kuo A."/>
            <person name="Liang C."/>
            <person name="Lipzen A."/>
            <person name="Lutzoni F."/>
            <person name="Magnuson J."/>
            <person name="Mondo S."/>
            <person name="Nolan M."/>
            <person name="Ohm R."/>
            <person name="Pangilinan J."/>
            <person name="Park H.-J."/>
            <person name="Ramirez L."/>
            <person name="Alfaro M."/>
            <person name="Sun H."/>
            <person name="Tritt A."/>
            <person name="Yoshinaga Y."/>
            <person name="Zwiers L.-H."/>
            <person name="Turgeon B."/>
            <person name="Goodwin S."/>
            <person name="Spatafora J."/>
            <person name="Crous P."/>
            <person name="Grigoriev I."/>
        </authorList>
    </citation>
    <scope>NUCLEOTIDE SEQUENCE</scope>
    <source>
        <strain evidence="1">CBS 130266</strain>
    </source>
</reference>
<dbReference type="PANTHER" id="PTHR10622">
    <property type="entry name" value="HET DOMAIN-CONTAINING PROTEIN"/>
    <property type="match status" value="1"/>
</dbReference>
<gene>
    <name evidence="1" type="ORF">EJ08DRAFT_568801</name>
</gene>
<dbReference type="EMBL" id="MU007058">
    <property type="protein sequence ID" value="KAF2427683.1"/>
    <property type="molecule type" value="Genomic_DNA"/>
</dbReference>
<dbReference type="Proteomes" id="UP000800235">
    <property type="component" value="Unassembled WGS sequence"/>
</dbReference>
<feature type="non-terminal residue" evidence="1">
    <location>
        <position position="1"/>
    </location>
</feature>
<protein>
    <recommendedName>
        <fullName evidence="3">Heterokaryon incompatibility domain-containing protein</fullName>
    </recommendedName>
</protein>
<evidence type="ECO:0000313" key="2">
    <source>
        <dbReference type="Proteomes" id="UP000800235"/>
    </source>
</evidence>
<evidence type="ECO:0000313" key="1">
    <source>
        <dbReference type="EMBL" id="KAF2427683.1"/>
    </source>
</evidence>
<comment type="caution">
    <text evidence="1">The sequence shown here is derived from an EMBL/GenBank/DDBJ whole genome shotgun (WGS) entry which is preliminary data.</text>
</comment>
<feature type="non-terminal residue" evidence="1">
    <location>
        <position position="121"/>
    </location>
</feature>
<evidence type="ECO:0008006" key="3">
    <source>
        <dbReference type="Google" id="ProtNLM"/>
    </source>
</evidence>
<name>A0A9P4TVI5_9PEZI</name>
<dbReference type="OrthoDB" id="20872at2759"/>
<sequence length="121" mass="14098">RLGSSKWFTRGWTLQELIAPSVLEFYLMEWKLLGTKSDLSSELENKYYFFKNPISFEKASVAEKMSWVASRITTRSEDMAYCLLGLFDVNMLLLYGEGSKAFLRLQQELLKVSNDQSLFSW</sequence>
<keyword evidence="2" id="KW-1185">Reference proteome</keyword>
<proteinExistence type="predicted"/>
<dbReference type="PANTHER" id="PTHR10622:SF10">
    <property type="entry name" value="HET DOMAIN-CONTAINING PROTEIN"/>
    <property type="match status" value="1"/>
</dbReference>
<dbReference type="AlphaFoldDB" id="A0A9P4TVI5"/>
<organism evidence="1 2">
    <name type="scientific">Tothia fuscella</name>
    <dbReference type="NCBI Taxonomy" id="1048955"/>
    <lineage>
        <taxon>Eukaryota</taxon>
        <taxon>Fungi</taxon>
        <taxon>Dikarya</taxon>
        <taxon>Ascomycota</taxon>
        <taxon>Pezizomycotina</taxon>
        <taxon>Dothideomycetes</taxon>
        <taxon>Pleosporomycetidae</taxon>
        <taxon>Venturiales</taxon>
        <taxon>Cylindrosympodiaceae</taxon>
        <taxon>Tothia</taxon>
    </lineage>
</organism>
<accession>A0A9P4TVI5</accession>